<evidence type="ECO:0000313" key="2">
    <source>
        <dbReference type="EMBL" id="GGD19223.1"/>
    </source>
</evidence>
<feature type="transmembrane region" description="Helical" evidence="1">
    <location>
        <begin position="195"/>
        <end position="217"/>
    </location>
</feature>
<dbReference type="EMBL" id="BMFG01000002">
    <property type="protein sequence ID" value="GGD19223.1"/>
    <property type="molecule type" value="Genomic_DNA"/>
</dbReference>
<accession>A0A916XXD7</accession>
<dbReference type="Pfam" id="PF14093">
    <property type="entry name" value="DUF4271"/>
    <property type="match status" value="1"/>
</dbReference>
<reference evidence="2" key="2">
    <citation type="submission" date="2020-09" db="EMBL/GenBank/DDBJ databases">
        <authorList>
            <person name="Sun Q."/>
            <person name="Zhou Y."/>
        </authorList>
    </citation>
    <scope>NUCLEOTIDE SEQUENCE</scope>
    <source>
        <strain evidence="2">CGMCC 1.12506</strain>
    </source>
</reference>
<sequence length="220" mass="26288">MELLYNFRETVSKDWATILFVLCLVLITIIKTFFETRFNEFIRLFINDKYLKIYKDSTNLLNWFTVSLFIIQLVSFTFFTQIVLSYFGIVEKTDGIKFIQLFTLFSVFILSKYLIEKIIATSFSIEEFSENFNLYKLNYRALIGLLVLPIAAILFYNEISSTIFIYILIFIVLTINIITYIKTLKAYQSLLISKIFYFILYLCALEIAPYYFIYYWFTRS</sequence>
<dbReference type="Proteomes" id="UP000625735">
    <property type="component" value="Unassembled WGS sequence"/>
</dbReference>
<comment type="caution">
    <text evidence="2">The sequence shown here is derived from an EMBL/GenBank/DDBJ whole genome shotgun (WGS) entry which is preliminary data.</text>
</comment>
<reference evidence="2" key="1">
    <citation type="journal article" date="2014" name="Int. J. Syst. Evol. Microbiol.">
        <title>Complete genome sequence of Corynebacterium casei LMG S-19264T (=DSM 44701T), isolated from a smear-ripened cheese.</title>
        <authorList>
            <consortium name="US DOE Joint Genome Institute (JGI-PGF)"/>
            <person name="Walter F."/>
            <person name="Albersmeier A."/>
            <person name="Kalinowski J."/>
            <person name="Ruckert C."/>
        </authorList>
    </citation>
    <scope>NUCLEOTIDE SEQUENCE</scope>
    <source>
        <strain evidence="2">CGMCC 1.12506</strain>
    </source>
</reference>
<proteinExistence type="predicted"/>
<organism evidence="2 3">
    <name type="scientific">Flavobacterium orientale</name>
    <dbReference type="NCBI Taxonomy" id="1756020"/>
    <lineage>
        <taxon>Bacteria</taxon>
        <taxon>Pseudomonadati</taxon>
        <taxon>Bacteroidota</taxon>
        <taxon>Flavobacteriia</taxon>
        <taxon>Flavobacteriales</taxon>
        <taxon>Flavobacteriaceae</taxon>
        <taxon>Flavobacterium</taxon>
    </lineage>
</organism>
<keyword evidence="1" id="KW-1133">Transmembrane helix</keyword>
<gene>
    <name evidence="2" type="ORF">GCM10011343_07260</name>
</gene>
<dbReference type="AlphaFoldDB" id="A0A916XXD7"/>
<name>A0A916XXD7_9FLAO</name>
<feature type="transmembrane region" description="Helical" evidence="1">
    <location>
        <begin position="95"/>
        <end position="115"/>
    </location>
</feature>
<evidence type="ECO:0000313" key="3">
    <source>
        <dbReference type="Proteomes" id="UP000625735"/>
    </source>
</evidence>
<evidence type="ECO:0000256" key="1">
    <source>
        <dbReference type="SAM" id="Phobius"/>
    </source>
</evidence>
<keyword evidence="1" id="KW-0472">Membrane</keyword>
<feature type="transmembrane region" description="Helical" evidence="1">
    <location>
        <begin position="137"/>
        <end position="157"/>
    </location>
</feature>
<protein>
    <submittedName>
        <fullName evidence="2">DUF4271 domain-containing protein</fullName>
    </submittedName>
</protein>
<keyword evidence="1" id="KW-0812">Transmembrane</keyword>
<dbReference type="InterPro" id="IPR025367">
    <property type="entry name" value="DUF4271"/>
</dbReference>
<keyword evidence="3" id="KW-1185">Reference proteome</keyword>
<feature type="transmembrane region" description="Helical" evidence="1">
    <location>
        <begin position="15"/>
        <end position="34"/>
    </location>
</feature>
<feature type="transmembrane region" description="Helical" evidence="1">
    <location>
        <begin position="60"/>
        <end position="89"/>
    </location>
</feature>
<feature type="transmembrane region" description="Helical" evidence="1">
    <location>
        <begin position="163"/>
        <end position="183"/>
    </location>
</feature>